<comment type="subcellular location">
    <subcellularLocation>
        <location evidence="5">Cytoplasm</location>
    </subcellularLocation>
</comment>
<dbReference type="GeneID" id="90450209"/>
<keyword evidence="2 5" id="KW-0489">Methyltransferase</keyword>
<sequence>MKPRRVEDRQDHYYWRAKKEGYRSRAAYKLKQMNAKFGLIKPGYWVLDLGASPGGWSQVAAELGASVIAIDLSPMKDIEGVTFIQGDMTSEETWEKIREIRDRFDVVISDASPKITGHWDIDHYRSVELVEAAFSIARRFLKPGGNFVVKMFQGEETPKLYAEFKKHFRFKKLHSPPASRKRSSEIYFIGKGFGGKFKPKKDE</sequence>
<dbReference type="Pfam" id="PF01728">
    <property type="entry name" value="FtsJ"/>
    <property type="match status" value="1"/>
</dbReference>
<feature type="active site" description="Proton acceptor" evidence="5">
    <location>
        <position position="150"/>
    </location>
</feature>
<dbReference type="EC" id="2.1.1.166" evidence="5"/>
<evidence type="ECO:0000313" key="7">
    <source>
        <dbReference type="EMBL" id="XAT63744.1"/>
    </source>
</evidence>
<evidence type="ECO:0000256" key="1">
    <source>
        <dbReference type="ARBA" id="ARBA00022552"/>
    </source>
</evidence>
<gene>
    <name evidence="5" type="primary">rlmE</name>
    <name evidence="7" type="ORF">LPQ35_10890</name>
</gene>
<keyword evidence="3 5" id="KW-0808">Transferase</keyword>
<keyword evidence="5" id="KW-0963">Cytoplasm</keyword>
<evidence type="ECO:0000256" key="2">
    <source>
        <dbReference type="ARBA" id="ARBA00022603"/>
    </source>
</evidence>
<feature type="binding site" evidence="5">
    <location>
        <position position="110"/>
    </location>
    <ligand>
        <name>S-adenosyl-L-methionine</name>
        <dbReference type="ChEBI" id="CHEBI:59789"/>
    </ligand>
</feature>
<feature type="domain" description="Ribosomal RNA methyltransferase FtsJ" evidence="6">
    <location>
        <begin position="22"/>
        <end position="193"/>
    </location>
</feature>
<evidence type="ECO:0000256" key="5">
    <source>
        <dbReference type="HAMAP-Rule" id="MF_01547"/>
    </source>
</evidence>
<dbReference type="PIRSF" id="PIRSF005461">
    <property type="entry name" value="23S_rRNA_mtase"/>
    <property type="match status" value="1"/>
</dbReference>
<dbReference type="GO" id="GO:0008168">
    <property type="term" value="F:methyltransferase activity"/>
    <property type="evidence" value="ECO:0007669"/>
    <property type="project" value="UniProtKB-KW"/>
</dbReference>
<feature type="binding site" evidence="5">
    <location>
        <position position="56"/>
    </location>
    <ligand>
        <name>S-adenosyl-L-methionine</name>
        <dbReference type="ChEBI" id="CHEBI:59789"/>
    </ligand>
</feature>
<keyword evidence="8" id="KW-1185">Reference proteome</keyword>
<comment type="similarity">
    <text evidence="5">Belongs to the class I-like SAM-binding methyltransferase superfamily. RNA methyltransferase RlmE family.</text>
</comment>
<dbReference type="Gene3D" id="3.40.50.150">
    <property type="entry name" value="Vaccinia Virus protein VP39"/>
    <property type="match status" value="1"/>
</dbReference>
<dbReference type="RefSeq" id="WP_193806967.1">
    <property type="nucleotide sequence ID" value="NZ_CP087714.1"/>
</dbReference>
<evidence type="ECO:0000256" key="3">
    <source>
        <dbReference type="ARBA" id="ARBA00022679"/>
    </source>
</evidence>
<keyword evidence="1 5" id="KW-0698">rRNA processing</keyword>
<evidence type="ECO:0000259" key="6">
    <source>
        <dbReference type="Pfam" id="PF01728"/>
    </source>
</evidence>
<reference evidence="7 8" key="1">
    <citation type="submission" date="2021-11" db="EMBL/GenBank/DDBJ databases">
        <title>Whole genome of Geoglobus acetivorans.</title>
        <authorList>
            <person name="Liu D."/>
        </authorList>
    </citation>
    <scope>NUCLEOTIDE SEQUENCE [LARGE SCALE GENOMIC DNA]</scope>
    <source>
        <strain evidence="7 8">SBH6</strain>
    </source>
</reference>
<comment type="catalytic activity">
    <reaction evidence="5">
        <text>uridine(2552) in 23S rRNA + S-adenosyl-L-methionine = 2'-O-methyluridine(2552) in 23S rRNA + S-adenosyl-L-homocysteine + H(+)</text>
        <dbReference type="Rhea" id="RHEA:42720"/>
        <dbReference type="Rhea" id="RHEA-COMP:10202"/>
        <dbReference type="Rhea" id="RHEA-COMP:10203"/>
        <dbReference type="ChEBI" id="CHEBI:15378"/>
        <dbReference type="ChEBI" id="CHEBI:57856"/>
        <dbReference type="ChEBI" id="CHEBI:59789"/>
        <dbReference type="ChEBI" id="CHEBI:65315"/>
        <dbReference type="ChEBI" id="CHEBI:74478"/>
        <dbReference type="EC" id="2.1.1.166"/>
    </reaction>
</comment>
<evidence type="ECO:0000256" key="4">
    <source>
        <dbReference type="ARBA" id="ARBA00022691"/>
    </source>
</evidence>
<protein>
    <recommendedName>
        <fullName evidence="5">Ribosomal RNA large subunit methyltransferase E</fullName>
        <ecNumber evidence="5">2.1.1.166</ecNumber>
    </recommendedName>
    <alternativeName>
        <fullName evidence="5">23S rRNA Um2552 methyltransferase</fullName>
    </alternativeName>
    <alternativeName>
        <fullName evidence="5">rRNA (uridine-2'-O-)-methyltransferase</fullName>
    </alternativeName>
</protein>
<feature type="binding site" evidence="5">
    <location>
        <position position="71"/>
    </location>
    <ligand>
        <name>S-adenosyl-L-methionine</name>
        <dbReference type="ChEBI" id="CHEBI:59789"/>
    </ligand>
</feature>
<dbReference type="InterPro" id="IPR015507">
    <property type="entry name" value="rRNA-MeTfrase_E"/>
</dbReference>
<proteinExistence type="inferred from homology"/>
<feature type="binding site" evidence="5">
    <location>
        <position position="54"/>
    </location>
    <ligand>
        <name>S-adenosyl-L-methionine</name>
        <dbReference type="ChEBI" id="CHEBI:59789"/>
    </ligand>
</feature>
<feature type="binding site" evidence="5">
    <location>
        <position position="87"/>
    </location>
    <ligand>
        <name>S-adenosyl-L-methionine</name>
        <dbReference type="ChEBI" id="CHEBI:59789"/>
    </ligand>
</feature>
<dbReference type="HAMAP" id="MF_01547">
    <property type="entry name" value="RNA_methyltr_E"/>
    <property type="match status" value="1"/>
</dbReference>
<dbReference type="PANTHER" id="PTHR10920">
    <property type="entry name" value="RIBOSOMAL RNA METHYLTRANSFERASE"/>
    <property type="match status" value="1"/>
</dbReference>
<dbReference type="InterPro" id="IPR002877">
    <property type="entry name" value="RNA_MeTrfase_FtsJ_dom"/>
</dbReference>
<name>A0ABZ3H381_GEOAI</name>
<comment type="function">
    <text evidence="5">Specifically methylates the uridine in position 2552 of 23S rRNA at the 2'-O position of the ribose in the fully assembled 50S ribosomal subunit.</text>
</comment>
<accession>A0ABZ3H381</accession>
<dbReference type="GO" id="GO:0032259">
    <property type="term" value="P:methylation"/>
    <property type="evidence" value="ECO:0007669"/>
    <property type="project" value="UniProtKB-KW"/>
</dbReference>
<dbReference type="Proteomes" id="UP001492541">
    <property type="component" value="Chromosome"/>
</dbReference>
<keyword evidence="4 5" id="KW-0949">S-adenosyl-L-methionine</keyword>
<dbReference type="PANTHER" id="PTHR10920:SF13">
    <property type="entry name" value="PRE-RRNA 2'-O-RIBOSE RNA METHYLTRANSFERASE FTSJ3"/>
    <property type="match status" value="1"/>
</dbReference>
<dbReference type="InterPro" id="IPR029063">
    <property type="entry name" value="SAM-dependent_MTases_sf"/>
</dbReference>
<evidence type="ECO:0000313" key="8">
    <source>
        <dbReference type="Proteomes" id="UP001492541"/>
    </source>
</evidence>
<dbReference type="SUPFAM" id="SSF53335">
    <property type="entry name" value="S-adenosyl-L-methionine-dependent methyltransferases"/>
    <property type="match status" value="1"/>
</dbReference>
<dbReference type="InterPro" id="IPR050082">
    <property type="entry name" value="RNA_methyltr_RlmE"/>
</dbReference>
<dbReference type="CDD" id="cd02440">
    <property type="entry name" value="AdoMet_MTases"/>
    <property type="match status" value="1"/>
</dbReference>
<organism evidence="7 8">
    <name type="scientific">Geoglobus acetivorans</name>
    <dbReference type="NCBI Taxonomy" id="565033"/>
    <lineage>
        <taxon>Archaea</taxon>
        <taxon>Methanobacteriati</taxon>
        <taxon>Methanobacteriota</taxon>
        <taxon>Archaeoglobi</taxon>
        <taxon>Archaeoglobales</taxon>
        <taxon>Archaeoglobaceae</taxon>
        <taxon>Geoglobus</taxon>
    </lineage>
</organism>
<dbReference type="EMBL" id="CP087714">
    <property type="protein sequence ID" value="XAT63744.1"/>
    <property type="molecule type" value="Genomic_DNA"/>
</dbReference>